<keyword evidence="1" id="KW-0472">Membrane</keyword>
<evidence type="ECO:0000313" key="2">
    <source>
        <dbReference type="EMBL" id="KAL1129417.1"/>
    </source>
</evidence>
<proteinExistence type="predicted"/>
<keyword evidence="1" id="KW-0812">Transmembrane</keyword>
<name>A0ABD0YQ89_9HEMI</name>
<organism evidence="2 3">
    <name type="scientific">Ranatra chinensis</name>
    <dbReference type="NCBI Taxonomy" id="642074"/>
    <lineage>
        <taxon>Eukaryota</taxon>
        <taxon>Metazoa</taxon>
        <taxon>Ecdysozoa</taxon>
        <taxon>Arthropoda</taxon>
        <taxon>Hexapoda</taxon>
        <taxon>Insecta</taxon>
        <taxon>Pterygota</taxon>
        <taxon>Neoptera</taxon>
        <taxon>Paraneoptera</taxon>
        <taxon>Hemiptera</taxon>
        <taxon>Heteroptera</taxon>
        <taxon>Panheteroptera</taxon>
        <taxon>Nepomorpha</taxon>
        <taxon>Nepidae</taxon>
        <taxon>Ranatrinae</taxon>
        <taxon>Ranatra</taxon>
    </lineage>
</organism>
<gene>
    <name evidence="2" type="ORF">AAG570_013944</name>
</gene>
<evidence type="ECO:0000313" key="3">
    <source>
        <dbReference type="Proteomes" id="UP001558652"/>
    </source>
</evidence>
<feature type="transmembrane region" description="Helical" evidence="1">
    <location>
        <begin position="6"/>
        <end position="27"/>
    </location>
</feature>
<dbReference type="EMBL" id="JBFDAA010000009">
    <property type="protein sequence ID" value="KAL1129417.1"/>
    <property type="molecule type" value="Genomic_DNA"/>
</dbReference>
<keyword evidence="1" id="KW-1133">Transmembrane helix</keyword>
<keyword evidence="3" id="KW-1185">Reference proteome</keyword>
<accession>A0ABD0YQ89</accession>
<dbReference type="AlphaFoldDB" id="A0ABD0YQ89"/>
<protein>
    <submittedName>
        <fullName evidence="2">Uncharacterized protein</fullName>
    </submittedName>
</protein>
<sequence>MIVGEIELYLASCFLSLVCVMFIYFPVRSVSTTYMRSPVVIACSTPYQNAEDMSGFKGNISRIHVRSCAKGKSTEKKTSKVCRELFKPRLIPNKPIRRNEFLFDDERLLQRRIPNQEPMTSGFRVANLRQKGGGLRI</sequence>
<evidence type="ECO:0000256" key="1">
    <source>
        <dbReference type="SAM" id="Phobius"/>
    </source>
</evidence>
<reference evidence="2 3" key="1">
    <citation type="submission" date="2024-07" db="EMBL/GenBank/DDBJ databases">
        <title>Chromosome-level genome assembly of the water stick insect Ranatra chinensis (Heteroptera: Nepidae).</title>
        <authorList>
            <person name="Liu X."/>
        </authorList>
    </citation>
    <scope>NUCLEOTIDE SEQUENCE [LARGE SCALE GENOMIC DNA]</scope>
    <source>
        <strain evidence="2">Cailab_2021Rc</strain>
        <tissue evidence="2">Muscle</tissue>
    </source>
</reference>
<comment type="caution">
    <text evidence="2">The sequence shown here is derived from an EMBL/GenBank/DDBJ whole genome shotgun (WGS) entry which is preliminary data.</text>
</comment>
<dbReference type="Proteomes" id="UP001558652">
    <property type="component" value="Unassembled WGS sequence"/>
</dbReference>